<dbReference type="Gene3D" id="3.30.200.20">
    <property type="entry name" value="Phosphorylase Kinase, domain 1"/>
    <property type="match status" value="1"/>
</dbReference>
<keyword evidence="7 10" id="KW-0067">ATP-binding</keyword>
<dbReference type="EC" id="2.7.11.1" evidence="2"/>
<evidence type="ECO:0000256" key="11">
    <source>
        <dbReference type="RuleBase" id="RU000304"/>
    </source>
</evidence>
<proteinExistence type="inferred from homology"/>
<dbReference type="SUPFAM" id="SSF56112">
    <property type="entry name" value="Protein kinase-like (PK-like)"/>
    <property type="match status" value="1"/>
</dbReference>
<keyword evidence="3 11" id="KW-0723">Serine/threonine-protein kinase</keyword>
<comment type="catalytic activity">
    <reaction evidence="9">
        <text>L-seryl-[protein] + ATP = O-phospho-L-seryl-[protein] + ADP + H(+)</text>
        <dbReference type="Rhea" id="RHEA:17989"/>
        <dbReference type="Rhea" id="RHEA-COMP:9863"/>
        <dbReference type="Rhea" id="RHEA-COMP:11604"/>
        <dbReference type="ChEBI" id="CHEBI:15378"/>
        <dbReference type="ChEBI" id="CHEBI:29999"/>
        <dbReference type="ChEBI" id="CHEBI:30616"/>
        <dbReference type="ChEBI" id="CHEBI:83421"/>
        <dbReference type="ChEBI" id="CHEBI:456216"/>
        <dbReference type="EC" id="2.7.11.1"/>
    </reaction>
</comment>
<dbReference type="InterPro" id="IPR039046">
    <property type="entry name" value="PDPK1"/>
</dbReference>
<organism evidence="14 15">
    <name type="scientific">Trametes coccinea (strain BRFM310)</name>
    <name type="common">Pycnoporus coccineus</name>
    <dbReference type="NCBI Taxonomy" id="1353009"/>
    <lineage>
        <taxon>Eukaryota</taxon>
        <taxon>Fungi</taxon>
        <taxon>Dikarya</taxon>
        <taxon>Basidiomycota</taxon>
        <taxon>Agaricomycotina</taxon>
        <taxon>Agaricomycetes</taxon>
        <taxon>Polyporales</taxon>
        <taxon>Polyporaceae</taxon>
        <taxon>Trametes</taxon>
    </lineage>
</organism>
<dbReference type="GO" id="GO:0004674">
    <property type="term" value="F:protein serine/threonine kinase activity"/>
    <property type="evidence" value="ECO:0007669"/>
    <property type="project" value="UniProtKB-KW"/>
</dbReference>
<dbReference type="Pfam" id="PF00069">
    <property type="entry name" value="Pkinase"/>
    <property type="match status" value="1"/>
</dbReference>
<evidence type="ECO:0000256" key="10">
    <source>
        <dbReference type="PROSITE-ProRule" id="PRU10141"/>
    </source>
</evidence>
<sequence length="475" mass="51648">MTNSPPRWAYVDMRDDQPQPALHSGTSRSGSSRPSPTATAPSFTSGVNGSVSPASEQSASRSFTKPPSMTSPKDFEFLKDLGSGSWSSVMEAVQTATGKHYAVKILSKAQLIKQKKVKYANVEKDALAKLSGTHPGFIKMHAAFQDETSLYFVLDLAPNGDLAELVKKYGSLSLSCARWYIAQIVDAVLWMHSKGVLHRDLKPENVLLDQELRVKLSDFGSAYLAPDGDLSPRASSFVGSAAYVSPELLNRASKTTSKSSDIWAIGCTVYFVIAGVPAFAAINDYQSFRKIEALDYTFPEGFYDVAKDLVQRILVLDPSERLGVEPKSSPSELREHPFFSASISTEGSGSEAAPIGWETLWTDPPIPPQTGIVPPAPRPSEEDLWDDVVHEFSVVNMQSPGLAALDRSPLSPNGNARPVRSPLEIPPEVLPSQAVDSESGPLDEDELSSLDGREERPEAKEIEDVDDPVLKAKDW</sequence>
<evidence type="ECO:0000256" key="9">
    <source>
        <dbReference type="ARBA" id="ARBA00048679"/>
    </source>
</evidence>
<accession>A0A1Y2IJS2</accession>
<keyword evidence="15" id="KW-1185">Reference proteome</keyword>
<dbReference type="InterPro" id="IPR000719">
    <property type="entry name" value="Prot_kinase_dom"/>
</dbReference>
<reference evidence="14 15" key="1">
    <citation type="journal article" date="2015" name="Biotechnol. Biofuels">
        <title>Enhanced degradation of softwood versus hardwood by the white-rot fungus Pycnoporus coccineus.</title>
        <authorList>
            <person name="Couturier M."/>
            <person name="Navarro D."/>
            <person name="Chevret D."/>
            <person name="Henrissat B."/>
            <person name="Piumi F."/>
            <person name="Ruiz-Duenas F.J."/>
            <person name="Martinez A.T."/>
            <person name="Grigoriev I.V."/>
            <person name="Riley R."/>
            <person name="Lipzen A."/>
            <person name="Berrin J.G."/>
            <person name="Master E.R."/>
            <person name="Rosso M.N."/>
        </authorList>
    </citation>
    <scope>NUCLEOTIDE SEQUENCE [LARGE SCALE GENOMIC DNA]</scope>
    <source>
        <strain evidence="14 15">BRFM310</strain>
    </source>
</reference>
<evidence type="ECO:0000256" key="3">
    <source>
        <dbReference type="ARBA" id="ARBA00022527"/>
    </source>
</evidence>
<feature type="region of interest" description="Disordered" evidence="12">
    <location>
        <begin position="403"/>
        <end position="475"/>
    </location>
</feature>
<comment type="similarity">
    <text evidence="1">Belongs to the protein kinase superfamily. AGC Ser/Thr protein kinase family. PDPK1 subfamily.</text>
</comment>
<feature type="region of interest" description="Disordered" evidence="12">
    <location>
        <begin position="1"/>
        <end position="71"/>
    </location>
</feature>
<evidence type="ECO:0000313" key="15">
    <source>
        <dbReference type="Proteomes" id="UP000193067"/>
    </source>
</evidence>
<feature type="compositionally biased region" description="Low complexity" evidence="12">
    <location>
        <begin position="24"/>
        <end position="46"/>
    </location>
</feature>
<dbReference type="InterPro" id="IPR017441">
    <property type="entry name" value="Protein_kinase_ATP_BS"/>
</dbReference>
<feature type="compositionally biased region" description="Polar residues" evidence="12">
    <location>
        <begin position="47"/>
        <end position="71"/>
    </location>
</feature>
<dbReference type="InterPro" id="IPR008271">
    <property type="entry name" value="Ser/Thr_kinase_AS"/>
</dbReference>
<keyword evidence="4" id="KW-0808">Transferase</keyword>
<evidence type="ECO:0000256" key="5">
    <source>
        <dbReference type="ARBA" id="ARBA00022741"/>
    </source>
</evidence>
<keyword evidence="5 10" id="KW-0547">Nucleotide-binding</keyword>
<name>A0A1Y2IJS2_TRAC3</name>
<dbReference type="PROSITE" id="PS00107">
    <property type="entry name" value="PROTEIN_KINASE_ATP"/>
    <property type="match status" value="1"/>
</dbReference>
<dbReference type="AlphaFoldDB" id="A0A1Y2IJS2"/>
<keyword evidence="6 14" id="KW-0418">Kinase</keyword>
<dbReference type="PROSITE" id="PS50011">
    <property type="entry name" value="PROTEIN_KINASE_DOM"/>
    <property type="match status" value="1"/>
</dbReference>
<dbReference type="Gene3D" id="1.10.510.10">
    <property type="entry name" value="Transferase(Phosphotransferase) domain 1"/>
    <property type="match status" value="1"/>
</dbReference>
<evidence type="ECO:0000256" key="2">
    <source>
        <dbReference type="ARBA" id="ARBA00012513"/>
    </source>
</evidence>
<protein>
    <recommendedName>
        <fullName evidence="2">non-specific serine/threonine protein kinase</fullName>
        <ecNumber evidence="2">2.7.11.1</ecNumber>
    </recommendedName>
</protein>
<dbReference type="GO" id="GO:0005524">
    <property type="term" value="F:ATP binding"/>
    <property type="evidence" value="ECO:0007669"/>
    <property type="project" value="UniProtKB-UniRule"/>
</dbReference>
<evidence type="ECO:0000313" key="14">
    <source>
        <dbReference type="EMBL" id="OSD01396.1"/>
    </source>
</evidence>
<dbReference type="InterPro" id="IPR050236">
    <property type="entry name" value="Ser_Thr_kinase_AGC"/>
</dbReference>
<dbReference type="OrthoDB" id="347657at2759"/>
<evidence type="ECO:0000259" key="13">
    <source>
        <dbReference type="PROSITE" id="PS50011"/>
    </source>
</evidence>
<dbReference type="Proteomes" id="UP000193067">
    <property type="component" value="Unassembled WGS sequence"/>
</dbReference>
<dbReference type="CDD" id="cd05581">
    <property type="entry name" value="STKc_PDK1"/>
    <property type="match status" value="1"/>
</dbReference>
<comment type="catalytic activity">
    <reaction evidence="8">
        <text>L-threonyl-[protein] + ATP = O-phospho-L-threonyl-[protein] + ADP + H(+)</text>
        <dbReference type="Rhea" id="RHEA:46608"/>
        <dbReference type="Rhea" id="RHEA-COMP:11060"/>
        <dbReference type="Rhea" id="RHEA-COMP:11605"/>
        <dbReference type="ChEBI" id="CHEBI:15378"/>
        <dbReference type="ChEBI" id="CHEBI:30013"/>
        <dbReference type="ChEBI" id="CHEBI:30616"/>
        <dbReference type="ChEBI" id="CHEBI:61977"/>
        <dbReference type="ChEBI" id="CHEBI:456216"/>
        <dbReference type="EC" id="2.7.11.1"/>
    </reaction>
</comment>
<dbReference type="InterPro" id="IPR011009">
    <property type="entry name" value="Kinase-like_dom_sf"/>
</dbReference>
<gene>
    <name evidence="14" type="ORF">PYCCODRAFT_1445670</name>
</gene>
<dbReference type="FunFam" id="1.10.510.10:FF:000571">
    <property type="entry name" value="Maternal embryonic leucine zipper kinase"/>
    <property type="match status" value="1"/>
</dbReference>
<evidence type="ECO:0000256" key="4">
    <source>
        <dbReference type="ARBA" id="ARBA00022679"/>
    </source>
</evidence>
<evidence type="ECO:0000256" key="6">
    <source>
        <dbReference type="ARBA" id="ARBA00022777"/>
    </source>
</evidence>
<evidence type="ECO:0000256" key="7">
    <source>
        <dbReference type="ARBA" id="ARBA00022840"/>
    </source>
</evidence>
<dbReference type="STRING" id="1353009.A0A1Y2IJS2"/>
<evidence type="ECO:0000256" key="1">
    <source>
        <dbReference type="ARBA" id="ARBA00010006"/>
    </source>
</evidence>
<dbReference type="EMBL" id="KZ084111">
    <property type="protein sequence ID" value="OSD01396.1"/>
    <property type="molecule type" value="Genomic_DNA"/>
</dbReference>
<dbReference type="SMART" id="SM00220">
    <property type="entry name" value="S_TKc"/>
    <property type="match status" value="1"/>
</dbReference>
<evidence type="ECO:0000256" key="12">
    <source>
        <dbReference type="SAM" id="MobiDB-lite"/>
    </source>
</evidence>
<feature type="binding site" evidence="10">
    <location>
        <position position="104"/>
    </location>
    <ligand>
        <name>ATP</name>
        <dbReference type="ChEBI" id="CHEBI:30616"/>
    </ligand>
</feature>
<dbReference type="PANTHER" id="PTHR24356:SF163">
    <property type="entry name" value="3-PHOSPHOINOSITIDE-DEPENDENT PROTEIN KINASE 1-RELATED"/>
    <property type="match status" value="1"/>
</dbReference>
<dbReference type="PANTHER" id="PTHR24356">
    <property type="entry name" value="SERINE/THREONINE-PROTEIN KINASE"/>
    <property type="match status" value="1"/>
</dbReference>
<evidence type="ECO:0000256" key="8">
    <source>
        <dbReference type="ARBA" id="ARBA00047899"/>
    </source>
</evidence>
<dbReference type="GO" id="GO:0035556">
    <property type="term" value="P:intracellular signal transduction"/>
    <property type="evidence" value="ECO:0007669"/>
    <property type="project" value="TreeGrafter"/>
</dbReference>
<feature type="domain" description="Protein kinase" evidence="13">
    <location>
        <begin position="75"/>
        <end position="339"/>
    </location>
</feature>
<feature type="compositionally biased region" description="Basic and acidic residues" evidence="12">
    <location>
        <begin position="451"/>
        <end position="475"/>
    </location>
</feature>
<dbReference type="PROSITE" id="PS00108">
    <property type="entry name" value="PROTEIN_KINASE_ST"/>
    <property type="match status" value="1"/>
</dbReference>